<dbReference type="PANTHER" id="PTHR30313">
    <property type="entry name" value="DNA PRIMASE"/>
    <property type="match status" value="1"/>
</dbReference>
<dbReference type="Gene3D" id="3.40.1360.10">
    <property type="match status" value="1"/>
</dbReference>
<dbReference type="Gene3D" id="1.20.50.20">
    <property type="entry name" value="DnaG, RNA polymerase domain, helical bundle"/>
    <property type="match status" value="1"/>
</dbReference>
<dbReference type="InterPro" id="IPR006171">
    <property type="entry name" value="TOPRIM_dom"/>
</dbReference>
<keyword evidence="5 12" id="KW-0235">DNA replication</keyword>
<comment type="cofactor">
    <cofactor evidence="12 13 14">
        <name>Zn(2+)</name>
        <dbReference type="ChEBI" id="CHEBI:29105"/>
    </cofactor>
    <text evidence="12 13 14">Binds 1 zinc ion per monomer.</text>
</comment>
<dbReference type="Gene3D" id="3.90.980.10">
    <property type="entry name" value="DNA primase, catalytic core, N-terminal domain"/>
    <property type="match status" value="1"/>
</dbReference>
<comment type="domain">
    <text evidence="12">Contains an N-terminal zinc-binding domain, a central core domain that contains the primase activity, and a C-terminal DnaB-binding domain.</text>
</comment>
<keyword evidence="3 12" id="KW-0808">Transferase</keyword>
<evidence type="ECO:0000256" key="9">
    <source>
        <dbReference type="ARBA" id="ARBA00022842"/>
    </source>
</evidence>
<accession>A0A2N5XY26</accession>
<dbReference type="Pfam" id="PF08275">
    <property type="entry name" value="DNAG_N"/>
    <property type="match status" value="1"/>
</dbReference>
<dbReference type="Gene3D" id="3.90.580.10">
    <property type="entry name" value="Zinc finger, CHC2-type domain"/>
    <property type="match status" value="1"/>
</dbReference>
<dbReference type="GO" id="GO:0008270">
    <property type="term" value="F:zinc ion binding"/>
    <property type="evidence" value="ECO:0007669"/>
    <property type="project" value="UniProtKB-UniRule"/>
</dbReference>
<comment type="subunit">
    <text evidence="12">Monomer. Interacts with DnaB.</text>
</comment>
<dbReference type="OrthoDB" id="9803773at2"/>
<reference evidence="18" key="1">
    <citation type="submission" date="2017-11" db="EMBL/GenBank/DDBJ databases">
        <title>The draft genome sequence of Chromatocurvus sp. F02.</title>
        <authorList>
            <person name="Du Z.-J."/>
            <person name="Chang Y.-Q."/>
        </authorList>
    </citation>
    <scope>NUCLEOTIDE SEQUENCE [LARGE SCALE GENOMIC DNA]</scope>
    <source>
        <strain evidence="18">F02</strain>
    </source>
</reference>
<dbReference type="PIRSF" id="PIRSF002811">
    <property type="entry name" value="DnaG"/>
    <property type="match status" value="1"/>
</dbReference>
<comment type="function">
    <text evidence="12 13">RNA polymerase that catalyzes the synthesis of short RNA molecules used as primers for DNA polymerase during DNA replication.</text>
</comment>
<dbReference type="FunFam" id="3.90.580.10:FF:000001">
    <property type="entry name" value="DNA primase"/>
    <property type="match status" value="1"/>
</dbReference>
<evidence type="ECO:0000256" key="12">
    <source>
        <dbReference type="HAMAP-Rule" id="MF_00974"/>
    </source>
</evidence>
<sequence length="614" mass="68542">MAGRIPQKFIDDLLDRADIVEVVDRRVKLKKTGKNYSARCPFHEEKTPSFSVNPDKQFFYCFGCGAGGNALGFVMDYENVDFPQAVETLAGSLGLEVPREQTPGGRSQASQQDSNKPLYALLEQAARYYQQQLRKHPQAQRAVTYLKQRGLTGHIAKDFDVGFAPPGWDNLLQALGADEQQRKLLLESGMLVQNDAGRSYDRFRDRIVFPIRDQRGRVVAFGGRVLGDDKPKYLNSPETPIFSKSRELYGLYQARQANRKLERVLVVEGYMDVIALAQHSITNATATLGTATSQTHLQRLYRLTSEVVFCFDGDEAGRKAAFRALEATLPCMEDGRQARFLFLAEGEDPDTLVRKLGPERFRELVTTATPLETFLFDAVAASLDTSTLDGRARLSKLALPYIRQLPEGVFRQLMFRALADKTGLTVAELMQLEAPPPAVTTPREEQQQAPAPTAAPRQRAATSKARLGYSNLAQAAIALLLHRPEIAAAADPAPLAELEGEDIELLRELLTLLQRRPDSNTAMLLGHWYGTPAGELLGRLAGQERLIPSEGIEQQFTDTIATLAQFPERSYLHAQVDKLILTDYADMSELDKQRLRELLKQKQRLDAARNKRNT</sequence>
<feature type="region of interest" description="Disordered" evidence="15">
    <location>
        <begin position="437"/>
        <end position="460"/>
    </location>
</feature>
<protein>
    <recommendedName>
        <fullName evidence="12 13">DNA primase</fullName>
        <ecNumber evidence="12">2.7.7.101</ecNumber>
    </recommendedName>
</protein>
<keyword evidence="9" id="KW-0460">Magnesium</keyword>
<feature type="compositionally biased region" description="Low complexity" evidence="15">
    <location>
        <begin position="447"/>
        <end position="460"/>
    </location>
</feature>
<dbReference type="PANTHER" id="PTHR30313:SF2">
    <property type="entry name" value="DNA PRIMASE"/>
    <property type="match status" value="1"/>
</dbReference>
<dbReference type="Pfam" id="PF01807">
    <property type="entry name" value="Zn_ribbon_DnaG"/>
    <property type="match status" value="1"/>
</dbReference>
<dbReference type="Pfam" id="PF08278">
    <property type="entry name" value="DnaG_DnaB_bind"/>
    <property type="match status" value="1"/>
</dbReference>
<dbReference type="SUPFAM" id="SSF56731">
    <property type="entry name" value="DNA primase core"/>
    <property type="match status" value="1"/>
</dbReference>
<name>A0A2N5XY26_9GAMM</name>
<dbReference type="EC" id="2.7.7.101" evidence="12"/>
<dbReference type="RefSeq" id="WP_101522793.1">
    <property type="nucleotide sequence ID" value="NZ_PKLZ01000017.1"/>
</dbReference>
<keyword evidence="4 12" id="KW-0548">Nucleotidyltransferase</keyword>
<evidence type="ECO:0000256" key="15">
    <source>
        <dbReference type="SAM" id="MobiDB-lite"/>
    </source>
</evidence>
<comment type="caution">
    <text evidence="17">The sequence shown here is derived from an EMBL/GenBank/DDBJ whole genome shotgun (WGS) entry which is preliminary data.</text>
</comment>
<evidence type="ECO:0000256" key="6">
    <source>
        <dbReference type="ARBA" id="ARBA00022723"/>
    </source>
</evidence>
<dbReference type="AlphaFoldDB" id="A0A2N5XY26"/>
<evidence type="ECO:0000259" key="16">
    <source>
        <dbReference type="PROSITE" id="PS50880"/>
    </source>
</evidence>
<keyword evidence="8 12" id="KW-0862">Zinc</keyword>
<evidence type="ECO:0000256" key="14">
    <source>
        <dbReference type="PIRSR" id="PIRSR002811-1"/>
    </source>
</evidence>
<evidence type="ECO:0000313" key="18">
    <source>
        <dbReference type="Proteomes" id="UP000234845"/>
    </source>
</evidence>
<comment type="similarity">
    <text evidence="12 13">Belongs to the DnaG primase family.</text>
</comment>
<dbReference type="HAMAP" id="MF_00974">
    <property type="entry name" value="DNA_primase_DnaG"/>
    <property type="match status" value="1"/>
</dbReference>
<dbReference type="PROSITE" id="PS50880">
    <property type="entry name" value="TOPRIM"/>
    <property type="match status" value="1"/>
</dbReference>
<evidence type="ECO:0000313" key="17">
    <source>
        <dbReference type="EMBL" id="PLW81048.1"/>
    </source>
</evidence>
<comment type="catalytic activity">
    <reaction evidence="12">
        <text>ssDNA + n NTP = ssDNA/pppN(pN)n-1 hybrid + (n-1) diphosphate.</text>
        <dbReference type="EC" id="2.7.7.101"/>
    </reaction>
</comment>
<dbReference type="GO" id="GO:0003677">
    <property type="term" value="F:DNA binding"/>
    <property type="evidence" value="ECO:0007669"/>
    <property type="project" value="UniProtKB-KW"/>
</dbReference>
<dbReference type="InterPro" id="IPR013173">
    <property type="entry name" value="DNA_primase_DnaG_DnaB-bd_dom"/>
</dbReference>
<dbReference type="SUPFAM" id="SSF57783">
    <property type="entry name" value="Zinc beta-ribbon"/>
    <property type="match status" value="1"/>
</dbReference>
<dbReference type="InterPro" id="IPR034151">
    <property type="entry name" value="TOPRIM_DnaG_bac"/>
</dbReference>
<dbReference type="GO" id="GO:0005737">
    <property type="term" value="C:cytoplasm"/>
    <property type="evidence" value="ECO:0007669"/>
    <property type="project" value="TreeGrafter"/>
</dbReference>
<dbReference type="SMART" id="SM00400">
    <property type="entry name" value="ZnF_CHCC"/>
    <property type="match status" value="1"/>
</dbReference>
<evidence type="ECO:0000256" key="10">
    <source>
        <dbReference type="ARBA" id="ARBA00023125"/>
    </source>
</evidence>
<dbReference type="InterPro" id="IPR036977">
    <property type="entry name" value="DNA_primase_Znf_CHC2"/>
</dbReference>
<dbReference type="InterPro" id="IPR006295">
    <property type="entry name" value="DNA_primase_DnaG"/>
</dbReference>
<keyword evidence="11 12" id="KW-0804">Transcription</keyword>
<keyword evidence="7 12" id="KW-0863">Zinc-finger</keyword>
<dbReference type="SMART" id="SM00766">
    <property type="entry name" value="DnaG_DnaB_bind"/>
    <property type="match status" value="1"/>
</dbReference>
<dbReference type="FunFam" id="3.90.980.10:FF:000001">
    <property type="entry name" value="DNA primase"/>
    <property type="match status" value="1"/>
</dbReference>
<keyword evidence="1 12" id="KW-0240">DNA-directed RNA polymerase</keyword>
<feature type="zinc finger region" description="CHC2-type" evidence="12 14">
    <location>
        <begin position="40"/>
        <end position="64"/>
    </location>
</feature>
<feature type="domain" description="Toprim" evidence="16">
    <location>
        <begin position="262"/>
        <end position="344"/>
    </location>
</feature>
<dbReference type="FunFam" id="3.40.1360.10:FF:000002">
    <property type="entry name" value="DNA primase"/>
    <property type="match status" value="1"/>
</dbReference>
<keyword evidence="6 12" id="KW-0479">Metal-binding</keyword>
<evidence type="ECO:0000256" key="13">
    <source>
        <dbReference type="PIRNR" id="PIRNR002811"/>
    </source>
</evidence>
<evidence type="ECO:0000256" key="4">
    <source>
        <dbReference type="ARBA" id="ARBA00022695"/>
    </source>
</evidence>
<proteinExistence type="inferred from homology"/>
<keyword evidence="2 12" id="KW-0639">Primosome</keyword>
<dbReference type="SUPFAM" id="SSF117023">
    <property type="entry name" value="DNA primase DnaG, C-terminal domain"/>
    <property type="match status" value="1"/>
</dbReference>
<dbReference type="InterPro" id="IPR002694">
    <property type="entry name" value="Znf_CHC2"/>
</dbReference>
<evidence type="ECO:0000256" key="3">
    <source>
        <dbReference type="ARBA" id="ARBA00022679"/>
    </source>
</evidence>
<evidence type="ECO:0000256" key="11">
    <source>
        <dbReference type="ARBA" id="ARBA00023163"/>
    </source>
</evidence>
<dbReference type="NCBIfam" id="TIGR01391">
    <property type="entry name" value="dnaG"/>
    <property type="match status" value="1"/>
</dbReference>
<dbReference type="Pfam" id="PF13155">
    <property type="entry name" value="Toprim_2"/>
    <property type="match status" value="1"/>
</dbReference>
<dbReference type="GO" id="GO:0006269">
    <property type="term" value="P:DNA replication, synthesis of primer"/>
    <property type="evidence" value="ECO:0007669"/>
    <property type="project" value="UniProtKB-UniRule"/>
</dbReference>
<dbReference type="InterPro" id="IPR030846">
    <property type="entry name" value="DnaG_bac"/>
</dbReference>
<evidence type="ECO:0000256" key="8">
    <source>
        <dbReference type="ARBA" id="ARBA00022833"/>
    </source>
</evidence>
<dbReference type="InterPro" id="IPR037068">
    <property type="entry name" value="DNA_primase_core_N_sf"/>
</dbReference>
<dbReference type="SMART" id="SM00493">
    <property type="entry name" value="TOPRIM"/>
    <property type="match status" value="1"/>
</dbReference>
<keyword evidence="10 12" id="KW-0238">DNA-binding</keyword>
<evidence type="ECO:0000256" key="2">
    <source>
        <dbReference type="ARBA" id="ARBA00022515"/>
    </source>
</evidence>
<keyword evidence="18" id="KW-1185">Reference proteome</keyword>
<dbReference type="Pfam" id="PF10410">
    <property type="entry name" value="DnaB_bind"/>
    <property type="match status" value="1"/>
</dbReference>
<dbReference type="Gene3D" id="1.10.860.10">
    <property type="entry name" value="DNAb Helicase, Chain A"/>
    <property type="match status" value="1"/>
</dbReference>
<organism evidence="17 18">
    <name type="scientific">Kineobactrum sediminis</name>
    <dbReference type="NCBI Taxonomy" id="1905677"/>
    <lineage>
        <taxon>Bacteria</taxon>
        <taxon>Pseudomonadati</taxon>
        <taxon>Pseudomonadota</taxon>
        <taxon>Gammaproteobacteria</taxon>
        <taxon>Cellvibrionales</taxon>
        <taxon>Halieaceae</taxon>
        <taxon>Kineobactrum</taxon>
    </lineage>
</organism>
<evidence type="ECO:0000256" key="5">
    <source>
        <dbReference type="ARBA" id="ARBA00022705"/>
    </source>
</evidence>
<dbReference type="GO" id="GO:0000428">
    <property type="term" value="C:DNA-directed RNA polymerase complex"/>
    <property type="evidence" value="ECO:0007669"/>
    <property type="project" value="UniProtKB-KW"/>
</dbReference>
<gene>
    <name evidence="12" type="primary">dnaG</name>
    <name evidence="17" type="ORF">CWI75_17330</name>
</gene>
<dbReference type="EMBL" id="PKLZ01000017">
    <property type="protein sequence ID" value="PLW81048.1"/>
    <property type="molecule type" value="Genomic_DNA"/>
</dbReference>
<evidence type="ECO:0000256" key="1">
    <source>
        <dbReference type="ARBA" id="ARBA00022478"/>
    </source>
</evidence>
<evidence type="ECO:0000256" key="7">
    <source>
        <dbReference type="ARBA" id="ARBA00022771"/>
    </source>
</evidence>
<dbReference type="GO" id="GO:1990077">
    <property type="term" value="C:primosome complex"/>
    <property type="evidence" value="ECO:0007669"/>
    <property type="project" value="UniProtKB-KW"/>
</dbReference>
<dbReference type="Proteomes" id="UP000234845">
    <property type="component" value="Unassembled WGS sequence"/>
</dbReference>
<dbReference type="GO" id="GO:0003899">
    <property type="term" value="F:DNA-directed RNA polymerase activity"/>
    <property type="evidence" value="ECO:0007669"/>
    <property type="project" value="UniProtKB-UniRule"/>
</dbReference>
<dbReference type="InterPro" id="IPR013264">
    <property type="entry name" value="DNAG_N"/>
</dbReference>
<dbReference type="CDD" id="cd03364">
    <property type="entry name" value="TOPRIM_DnaG_primases"/>
    <property type="match status" value="1"/>
</dbReference>
<dbReference type="InterPro" id="IPR019475">
    <property type="entry name" value="DNA_primase_DnaB-bd"/>
</dbReference>
<dbReference type="InterPro" id="IPR050219">
    <property type="entry name" value="DnaG_primase"/>
</dbReference>
<dbReference type="InterPro" id="IPR016136">
    <property type="entry name" value="DNA_helicase_N/primase_C"/>
</dbReference>